<dbReference type="PANTHER" id="PTHR22970">
    <property type="entry name" value="AT-RICH INTERACTIVE DOMAIN-CONTAINING PROTEIN 2"/>
    <property type="match status" value="1"/>
</dbReference>
<dbReference type="PROSITE" id="PS51011">
    <property type="entry name" value="ARID"/>
    <property type="match status" value="1"/>
</dbReference>
<dbReference type="Pfam" id="PF01388">
    <property type="entry name" value="ARID"/>
    <property type="match status" value="1"/>
</dbReference>
<keyword evidence="3" id="KW-0539">Nucleus</keyword>
<dbReference type="Gene3D" id="1.10.150.60">
    <property type="entry name" value="ARID DNA-binding domain"/>
    <property type="match status" value="1"/>
</dbReference>
<gene>
    <name evidence="5" type="primary">ORF14092</name>
</gene>
<name>A0A0B6Y894_9EUPU</name>
<evidence type="ECO:0000259" key="4">
    <source>
        <dbReference type="PROSITE" id="PS51011"/>
    </source>
</evidence>
<dbReference type="InterPro" id="IPR001606">
    <property type="entry name" value="ARID_dom"/>
</dbReference>
<keyword evidence="2" id="KW-0804">Transcription</keyword>
<dbReference type="GO" id="GO:0003677">
    <property type="term" value="F:DNA binding"/>
    <property type="evidence" value="ECO:0007669"/>
    <property type="project" value="InterPro"/>
</dbReference>
<evidence type="ECO:0000256" key="1">
    <source>
        <dbReference type="ARBA" id="ARBA00023015"/>
    </source>
</evidence>
<dbReference type="SMART" id="SM00501">
    <property type="entry name" value="BRIGHT"/>
    <property type="match status" value="1"/>
</dbReference>
<dbReference type="InterPro" id="IPR052406">
    <property type="entry name" value="Chromatin_Remodeling_Comp"/>
</dbReference>
<sequence length="107" mass="12768">MASIMNKEEHDEDLSSEYEKQRLSFIADLRRFNENRGTPFDRIPEICGHEVDLYHLYQRVTGLGGRQKVNNEQHWDDIQEEFNLPRGCVNSAQALKNIYFRYLNLYE</sequence>
<accession>A0A0B6Y894</accession>
<dbReference type="AlphaFoldDB" id="A0A0B6Y894"/>
<proteinExistence type="predicted"/>
<reference evidence="5" key="1">
    <citation type="submission" date="2014-12" db="EMBL/GenBank/DDBJ databases">
        <title>Insight into the proteome of Arion vulgaris.</title>
        <authorList>
            <person name="Aradska J."/>
            <person name="Bulat T."/>
            <person name="Smidak R."/>
            <person name="Sarate P."/>
            <person name="Gangsoo J."/>
            <person name="Sialana F."/>
            <person name="Bilban M."/>
            <person name="Lubec G."/>
        </authorList>
    </citation>
    <scope>NUCLEOTIDE SEQUENCE</scope>
    <source>
        <tissue evidence="5">Skin</tissue>
    </source>
</reference>
<keyword evidence="1" id="KW-0805">Transcription regulation</keyword>
<dbReference type="PANTHER" id="PTHR22970:SF14">
    <property type="entry name" value="AT-RICH INTERACTIVE DOMAIN-CONTAINING PROTEIN 2"/>
    <property type="match status" value="1"/>
</dbReference>
<protein>
    <recommendedName>
        <fullName evidence="4">ARID domain-containing protein</fullName>
    </recommendedName>
</protein>
<feature type="non-terminal residue" evidence="5">
    <location>
        <position position="107"/>
    </location>
</feature>
<evidence type="ECO:0000256" key="2">
    <source>
        <dbReference type="ARBA" id="ARBA00023163"/>
    </source>
</evidence>
<dbReference type="EMBL" id="HACG01004820">
    <property type="protein sequence ID" value="CEK51685.1"/>
    <property type="molecule type" value="Transcribed_RNA"/>
</dbReference>
<dbReference type="SMART" id="SM01014">
    <property type="entry name" value="ARID"/>
    <property type="match status" value="1"/>
</dbReference>
<dbReference type="SUPFAM" id="SSF46774">
    <property type="entry name" value="ARID-like"/>
    <property type="match status" value="1"/>
</dbReference>
<evidence type="ECO:0000256" key="3">
    <source>
        <dbReference type="ARBA" id="ARBA00023242"/>
    </source>
</evidence>
<dbReference type="InterPro" id="IPR036431">
    <property type="entry name" value="ARID_dom_sf"/>
</dbReference>
<evidence type="ECO:0000313" key="5">
    <source>
        <dbReference type="EMBL" id="CEK51685.1"/>
    </source>
</evidence>
<feature type="domain" description="ARID" evidence="4">
    <location>
        <begin position="19"/>
        <end position="107"/>
    </location>
</feature>
<organism evidence="5">
    <name type="scientific">Arion vulgaris</name>
    <dbReference type="NCBI Taxonomy" id="1028688"/>
    <lineage>
        <taxon>Eukaryota</taxon>
        <taxon>Metazoa</taxon>
        <taxon>Spiralia</taxon>
        <taxon>Lophotrochozoa</taxon>
        <taxon>Mollusca</taxon>
        <taxon>Gastropoda</taxon>
        <taxon>Heterobranchia</taxon>
        <taxon>Euthyneura</taxon>
        <taxon>Panpulmonata</taxon>
        <taxon>Eupulmonata</taxon>
        <taxon>Stylommatophora</taxon>
        <taxon>Helicina</taxon>
        <taxon>Arionoidea</taxon>
        <taxon>Arionidae</taxon>
        <taxon>Arion</taxon>
    </lineage>
</organism>